<dbReference type="RefSeq" id="XP_046061550.1">
    <property type="nucleotide sequence ID" value="XM_046205624.1"/>
</dbReference>
<evidence type="ECO:0000313" key="7">
    <source>
        <dbReference type="EMBL" id="KAH3666346.1"/>
    </source>
</evidence>
<evidence type="ECO:0000256" key="5">
    <source>
        <dbReference type="ARBA" id="ARBA00023136"/>
    </source>
</evidence>
<keyword evidence="4 6" id="KW-1133">Transmembrane helix</keyword>
<evidence type="ECO:0000256" key="3">
    <source>
        <dbReference type="ARBA" id="ARBA00022692"/>
    </source>
</evidence>
<dbReference type="Pfam" id="PF04479">
    <property type="entry name" value="RTA1"/>
    <property type="match status" value="1"/>
</dbReference>
<evidence type="ECO:0000256" key="1">
    <source>
        <dbReference type="ARBA" id="ARBA00004141"/>
    </source>
</evidence>
<name>A0A9P8T523_9ASCO</name>
<proteinExistence type="inferred from homology"/>
<sequence length="267" mass="30142">MTYSNDTFVTPEGGAWVFKIGFLVTTAIHFGLAIYTKTWFECWYIIGGILEAVGYFCINTDEGGQSLEIYLAPIFMAATVYMCFGRVISSLEANKLALISGRKLTALFVIGDILCFFTQCAGIVLQYDFNNLETIGKIIAIISFTLQLVLFTFFLANAIVVHRRLILTQHPRTLNAKIQWPTYFKANYVVIFLFFVRIIFRVIEYAQGLGYIFFHTIFIYCFDATPLFAASLVLIAVYPPLAIVRKEPEPEELTASSEEPDTESKVA</sequence>
<feature type="transmembrane region" description="Helical" evidence="6">
    <location>
        <begin position="182"/>
        <end position="200"/>
    </location>
</feature>
<gene>
    <name evidence="7" type="ORF">OGAPHI_004535</name>
</gene>
<dbReference type="PANTHER" id="PTHR31465">
    <property type="entry name" value="PROTEIN RTA1-RELATED"/>
    <property type="match status" value="1"/>
</dbReference>
<dbReference type="InterPro" id="IPR007568">
    <property type="entry name" value="RTA1"/>
</dbReference>
<evidence type="ECO:0000256" key="6">
    <source>
        <dbReference type="SAM" id="Phobius"/>
    </source>
</evidence>
<dbReference type="GeneID" id="70236500"/>
<comment type="similarity">
    <text evidence="2">Belongs to the lipid-translocating exporter (LTE) (TC 9.A.26.1) family.</text>
</comment>
<dbReference type="EMBL" id="JAEUBE010000295">
    <property type="protein sequence ID" value="KAH3666346.1"/>
    <property type="molecule type" value="Genomic_DNA"/>
</dbReference>
<dbReference type="OrthoDB" id="3358017at2759"/>
<reference evidence="7" key="2">
    <citation type="submission" date="2021-01" db="EMBL/GenBank/DDBJ databases">
        <authorList>
            <person name="Schikora-Tamarit M.A."/>
        </authorList>
    </citation>
    <scope>NUCLEOTIDE SEQUENCE</scope>
    <source>
        <strain evidence="7">CBS6075</strain>
    </source>
</reference>
<feature type="transmembrane region" description="Helical" evidence="6">
    <location>
        <begin position="104"/>
        <end position="126"/>
    </location>
</feature>
<dbReference type="PANTHER" id="PTHR31465:SF33">
    <property type="entry name" value="DOMAIN PROTEIN, PUTATIVE (AFU_ORTHOLOGUE AFUA_5G01310)-RELATED"/>
    <property type="match status" value="1"/>
</dbReference>
<protein>
    <submittedName>
        <fullName evidence="7">Uncharacterized protein</fullName>
    </submittedName>
</protein>
<feature type="transmembrane region" description="Helical" evidence="6">
    <location>
        <begin position="42"/>
        <end position="61"/>
    </location>
</feature>
<accession>A0A9P8T523</accession>
<evidence type="ECO:0000256" key="2">
    <source>
        <dbReference type="ARBA" id="ARBA00009969"/>
    </source>
</evidence>
<dbReference type="Proteomes" id="UP000769157">
    <property type="component" value="Unassembled WGS sequence"/>
</dbReference>
<evidence type="ECO:0000256" key="4">
    <source>
        <dbReference type="ARBA" id="ARBA00022989"/>
    </source>
</evidence>
<dbReference type="GO" id="GO:0016020">
    <property type="term" value="C:membrane"/>
    <property type="evidence" value="ECO:0007669"/>
    <property type="project" value="UniProtKB-SubCell"/>
</dbReference>
<evidence type="ECO:0000313" key="8">
    <source>
        <dbReference type="Proteomes" id="UP000769157"/>
    </source>
</evidence>
<keyword evidence="3 6" id="KW-0812">Transmembrane</keyword>
<feature type="transmembrane region" description="Helical" evidence="6">
    <location>
        <begin position="16"/>
        <end position="35"/>
    </location>
</feature>
<keyword evidence="8" id="KW-1185">Reference proteome</keyword>
<comment type="subcellular location">
    <subcellularLocation>
        <location evidence="1">Membrane</location>
        <topology evidence="1">Multi-pass membrane protein</topology>
    </subcellularLocation>
</comment>
<feature type="transmembrane region" description="Helical" evidence="6">
    <location>
        <begin position="212"/>
        <end position="238"/>
    </location>
</feature>
<feature type="transmembrane region" description="Helical" evidence="6">
    <location>
        <begin position="138"/>
        <end position="161"/>
    </location>
</feature>
<keyword evidence="5 6" id="KW-0472">Membrane</keyword>
<comment type="caution">
    <text evidence="7">The sequence shown here is derived from an EMBL/GenBank/DDBJ whole genome shotgun (WGS) entry which is preliminary data.</text>
</comment>
<reference evidence="7" key="1">
    <citation type="journal article" date="2021" name="Open Biol.">
        <title>Shared evolutionary footprints suggest mitochondrial oxidative damage underlies multiple complex I losses in fungi.</title>
        <authorList>
            <person name="Schikora-Tamarit M.A."/>
            <person name="Marcet-Houben M."/>
            <person name="Nosek J."/>
            <person name="Gabaldon T."/>
        </authorList>
    </citation>
    <scope>NUCLEOTIDE SEQUENCE</scope>
    <source>
        <strain evidence="7">CBS6075</strain>
    </source>
</reference>
<feature type="transmembrane region" description="Helical" evidence="6">
    <location>
        <begin position="67"/>
        <end position="84"/>
    </location>
</feature>
<dbReference type="AlphaFoldDB" id="A0A9P8T523"/>
<organism evidence="7 8">
    <name type="scientific">Ogataea philodendri</name>
    <dbReference type="NCBI Taxonomy" id="1378263"/>
    <lineage>
        <taxon>Eukaryota</taxon>
        <taxon>Fungi</taxon>
        <taxon>Dikarya</taxon>
        <taxon>Ascomycota</taxon>
        <taxon>Saccharomycotina</taxon>
        <taxon>Pichiomycetes</taxon>
        <taxon>Pichiales</taxon>
        <taxon>Pichiaceae</taxon>
        <taxon>Ogataea</taxon>
    </lineage>
</organism>